<evidence type="ECO:0000256" key="9">
    <source>
        <dbReference type="ARBA" id="ARBA00023012"/>
    </source>
</evidence>
<dbReference type="InterPro" id="IPR005467">
    <property type="entry name" value="His_kinase_dom"/>
</dbReference>
<keyword evidence="5" id="KW-0808">Transferase</keyword>
<dbReference type="SUPFAM" id="SSF55874">
    <property type="entry name" value="ATPase domain of HSP90 chaperone/DNA topoisomerase II/histidine kinase"/>
    <property type="match status" value="1"/>
</dbReference>
<dbReference type="InterPro" id="IPR052162">
    <property type="entry name" value="Sensor_kinase/Photoreceptor"/>
</dbReference>
<protein>
    <recommendedName>
        <fullName evidence="3">histidine kinase</fullName>
        <ecNumber evidence="3">2.7.13.3</ecNumber>
    </recommendedName>
</protein>
<evidence type="ECO:0000256" key="5">
    <source>
        <dbReference type="ARBA" id="ARBA00022679"/>
    </source>
</evidence>
<keyword evidence="9" id="KW-0902">Two-component regulatory system</keyword>
<feature type="transmembrane region" description="Helical" evidence="11">
    <location>
        <begin position="20"/>
        <end position="43"/>
    </location>
</feature>
<keyword evidence="15" id="KW-1185">Reference proteome</keyword>
<feature type="domain" description="HAMP" evidence="13">
    <location>
        <begin position="218"/>
        <end position="270"/>
    </location>
</feature>
<evidence type="ECO:0000259" key="12">
    <source>
        <dbReference type="PROSITE" id="PS50109"/>
    </source>
</evidence>
<dbReference type="InterPro" id="IPR003661">
    <property type="entry name" value="HisK_dim/P_dom"/>
</dbReference>
<evidence type="ECO:0000256" key="10">
    <source>
        <dbReference type="SAM" id="Coils"/>
    </source>
</evidence>
<dbReference type="PROSITE" id="PS50885">
    <property type="entry name" value="HAMP"/>
    <property type="match status" value="1"/>
</dbReference>
<feature type="coiled-coil region" evidence="10">
    <location>
        <begin position="251"/>
        <end position="296"/>
    </location>
</feature>
<comment type="catalytic activity">
    <reaction evidence="1">
        <text>ATP + protein L-histidine = ADP + protein N-phospho-L-histidine.</text>
        <dbReference type="EC" id="2.7.13.3"/>
    </reaction>
</comment>
<keyword evidence="11" id="KW-0472">Membrane</keyword>
<evidence type="ECO:0000313" key="15">
    <source>
        <dbReference type="Proteomes" id="UP001225356"/>
    </source>
</evidence>
<dbReference type="SUPFAM" id="SSF158472">
    <property type="entry name" value="HAMP domain-like"/>
    <property type="match status" value="1"/>
</dbReference>
<dbReference type="InterPro" id="IPR007891">
    <property type="entry name" value="CHASE3"/>
</dbReference>
<dbReference type="PRINTS" id="PR00344">
    <property type="entry name" value="BCTRLSENSOR"/>
</dbReference>
<feature type="transmembrane region" description="Helical" evidence="11">
    <location>
        <begin position="196"/>
        <end position="220"/>
    </location>
</feature>
<dbReference type="Gene3D" id="6.10.340.10">
    <property type="match status" value="1"/>
</dbReference>
<keyword evidence="7 14" id="KW-0418">Kinase</keyword>
<sequence length="532" mass="59545">MTTETPPSGTRQSRWSAQTWFNVVLLSMAVLLAVSAVVGAAALGNAASASNRLIDGISMGRIQAERLQTTLVNQETGMRGFVLTGKEEFLQPYVDGRRDELNTAQQIRTLKPAAELLRRLDDVERLSDEWRFQQAEPMIADVRGTGPETVGTERTEEGKRVFDMVRKALDAQNAAWTQAREDARAELATARWARDLTFFAILLAFLITIVTMAVLLRIAVFRPLTRLREASRRVTNGDFEHHVDTGGPADLAELARDMEAMRRRIVAELEETRVSRQQLAAQAEELKRSNAELEQFAYVASHDLQEPLRKVASFCQMLQQRYASQLDDRANTYIDFAVDGAKRMQVLINELLTFSRVGRVNQEPVETDLNDVVERALANLAAAVEESEAEVEVGDLPVVIGDRTKLVMLWQNLIGNSLKFRSPGRAPRVRIEAEERDGKWWMTVTDNGIGIPPNFADKIFVIFQRLHQRDAYEGTGIGLALCRKIVEHHRGRIWLDTEYRDGTRFVLTLPVTAGSPKTETSEETVAASGGTV</sequence>
<dbReference type="Gene3D" id="1.10.287.130">
    <property type="match status" value="1"/>
</dbReference>
<evidence type="ECO:0000256" key="4">
    <source>
        <dbReference type="ARBA" id="ARBA00022553"/>
    </source>
</evidence>
<gene>
    <name evidence="14" type="ORF">J2853_003670</name>
</gene>
<dbReference type="InterPro" id="IPR036097">
    <property type="entry name" value="HisK_dim/P_sf"/>
</dbReference>
<dbReference type="SUPFAM" id="SSF47384">
    <property type="entry name" value="Homodimeric domain of signal transducing histidine kinase"/>
    <property type="match status" value="1"/>
</dbReference>
<evidence type="ECO:0000256" key="3">
    <source>
        <dbReference type="ARBA" id="ARBA00012438"/>
    </source>
</evidence>
<dbReference type="Pfam" id="PF00512">
    <property type="entry name" value="HisKA"/>
    <property type="match status" value="1"/>
</dbReference>
<dbReference type="PANTHER" id="PTHR43304:SF1">
    <property type="entry name" value="PAC DOMAIN-CONTAINING PROTEIN"/>
    <property type="match status" value="1"/>
</dbReference>
<dbReference type="InterPro" id="IPR004358">
    <property type="entry name" value="Sig_transdc_His_kin-like_C"/>
</dbReference>
<keyword evidence="10" id="KW-0175">Coiled coil</keyword>
<dbReference type="SMART" id="SM00387">
    <property type="entry name" value="HATPase_c"/>
    <property type="match status" value="1"/>
</dbReference>
<evidence type="ECO:0000256" key="8">
    <source>
        <dbReference type="ARBA" id="ARBA00022989"/>
    </source>
</evidence>
<comment type="subcellular location">
    <subcellularLocation>
        <location evidence="2">Cell membrane</location>
    </subcellularLocation>
</comment>
<dbReference type="PANTHER" id="PTHR43304">
    <property type="entry name" value="PHYTOCHROME-LIKE PROTEIN CPH1"/>
    <property type="match status" value="1"/>
</dbReference>
<dbReference type="Proteomes" id="UP001225356">
    <property type="component" value="Unassembled WGS sequence"/>
</dbReference>
<dbReference type="CDD" id="cd06225">
    <property type="entry name" value="HAMP"/>
    <property type="match status" value="1"/>
</dbReference>
<evidence type="ECO:0000256" key="7">
    <source>
        <dbReference type="ARBA" id="ARBA00022777"/>
    </source>
</evidence>
<name>A0ABT9QEH1_9ACTN</name>
<evidence type="ECO:0000256" key="6">
    <source>
        <dbReference type="ARBA" id="ARBA00022692"/>
    </source>
</evidence>
<dbReference type="Pfam" id="PF05227">
    <property type="entry name" value="CHASE3"/>
    <property type="match status" value="1"/>
</dbReference>
<dbReference type="SMART" id="SM00304">
    <property type="entry name" value="HAMP"/>
    <property type="match status" value="1"/>
</dbReference>
<dbReference type="InterPro" id="IPR003594">
    <property type="entry name" value="HATPase_dom"/>
</dbReference>
<keyword evidence="8 11" id="KW-1133">Transmembrane helix</keyword>
<dbReference type="InterPro" id="IPR036890">
    <property type="entry name" value="HATPase_C_sf"/>
</dbReference>
<evidence type="ECO:0000256" key="11">
    <source>
        <dbReference type="SAM" id="Phobius"/>
    </source>
</evidence>
<keyword evidence="4" id="KW-0597">Phosphoprotein</keyword>
<keyword evidence="6 11" id="KW-0812">Transmembrane</keyword>
<dbReference type="CDD" id="cd19410">
    <property type="entry name" value="HK9-like_sensor"/>
    <property type="match status" value="1"/>
</dbReference>
<dbReference type="PROSITE" id="PS50109">
    <property type="entry name" value="HIS_KIN"/>
    <property type="match status" value="1"/>
</dbReference>
<proteinExistence type="predicted"/>
<evidence type="ECO:0000256" key="1">
    <source>
        <dbReference type="ARBA" id="ARBA00000085"/>
    </source>
</evidence>
<dbReference type="Gene3D" id="3.30.565.10">
    <property type="entry name" value="Histidine kinase-like ATPase, C-terminal domain"/>
    <property type="match status" value="1"/>
</dbReference>
<dbReference type="RefSeq" id="WP_307559329.1">
    <property type="nucleotide sequence ID" value="NZ_JAUSQU010000001.1"/>
</dbReference>
<dbReference type="GO" id="GO:0016301">
    <property type="term" value="F:kinase activity"/>
    <property type="evidence" value="ECO:0007669"/>
    <property type="project" value="UniProtKB-KW"/>
</dbReference>
<comment type="caution">
    <text evidence="14">The sequence shown here is derived from an EMBL/GenBank/DDBJ whole genome shotgun (WGS) entry which is preliminary data.</text>
</comment>
<evidence type="ECO:0000256" key="2">
    <source>
        <dbReference type="ARBA" id="ARBA00004236"/>
    </source>
</evidence>
<dbReference type="Pfam" id="PF00672">
    <property type="entry name" value="HAMP"/>
    <property type="match status" value="1"/>
</dbReference>
<dbReference type="EMBL" id="JAUSQU010000001">
    <property type="protein sequence ID" value="MDP9844459.1"/>
    <property type="molecule type" value="Genomic_DNA"/>
</dbReference>
<accession>A0ABT9QEH1</accession>
<dbReference type="Pfam" id="PF02518">
    <property type="entry name" value="HATPase_c"/>
    <property type="match status" value="1"/>
</dbReference>
<evidence type="ECO:0000313" key="14">
    <source>
        <dbReference type="EMBL" id="MDP9844459.1"/>
    </source>
</evidence>
<evidence type="ECO:0000259" key="13">
    <source>
        <dbReference type="PROSITE" id="PS50885"/>
    </source>
</evidence>
<dbReference type="EC" id="2.7.13.3" evidence="3"/>
<dbReference type="InterPro" id="IPR003660">
    <property type="entry name" value="HAMP_dom"/>
</dbReference>
<reference evidence="14 15" key="1">
    <citation type="submission" date="2023-07" db="EMBL/GenBank/DDBJ databases">
        <title>Sequencing the genomes of 1000 actinobacteria strains.</title>
        <authorList>
            <person name="Klenk H.-P."/>
        </authorList>
    </citation>
    <scope>NUCLEOTIDE SEQUENCE [LARGE SCALE GENOMIC DNA]</scope>
    <source>
        <strain evidence="14 15">DSM 46740</strain>
    </source>
</reference>
<feature type="domain" description="Histidine kinase" evidence="12">
    <location>
        <begin position="299"/>
        <end position="513"/>
    </location>
</feature>
<organism evidence="14 15">
    <name type="scientific">Streptosporangium lutulentum</name>
    <dbReference type="NCBI Taxonomy" id="1461250"/>
    <lineage>
        <taxon>Bacteria</taxon>
        <taxon>Bacillati</taxon>
        <taxon>Actinomycetota</taxon>
        <taxon>Actinomycetes</taxon>
        <taxon>Streptosporangiales</taxon>
        <taxon>Streptosporangiaceae</taxon>
        <taxon>Streptosporangium</taxon>
    </lineage>
</organism>
<dbReference type="SMART" id="SM00388">
    <property type="entry name" value="HisKA"/>
    <property type="match status" value="1"/>
</dbReference>
<dbReference type="CDD" id="cd00082">
    <property type="entry name" value="HisKA"/>
    <property type="match status" value="1"/>
</dbReference>